<comment type="caution">
    <text evidence="3">The sequence shown here is derived from an EMBL/GenBank/DDBJ whole genome shotgun (WGS) entry which is preliminary data.</text>
</comment>
<gene>
    <name evidence="3" type="primary">ASAP1_2</name>
    <name evidence="3" type="ORF">P7K49_026402</name>
</gene>
<organism evidence="3 4">
    <name type="scientific">Saguinus oedipus</name>
    <name type="common">Cotton-top tamarin</name>
    <name type="synonym">Oedipomidas oedipus</name>
    <dbReference type="NCBI Taxonomy" id="9490"/>
    <lineage>
        <taxon>Eukaryota</taxon>
        <taxon>Metazoa</taxon>
        <taxon>Chordata</taxon>
        <taxon>Craniata</taxon>
        <taxon>Vertebrata</taxon>
        <taxon>Euteleostomi</taxon>
        <taxon>Mammalia</taxon>
        <taxon>Eutheria</taxon>
        <taxon>Euarchontoglires</taxon>
        <taxon>Primates</taxon>
        <taxon>Haplorrhini</taxon>
        <taxon>Platyrrhini</taxon>
        <taxon>Cebidae</taxon>
        <taxon>Callitrichinae</taxon>
        <taxon>Saguinus</taxon>
    </lineage>
</organism>
<dbReference type="SMART" id="SM00248">
    <property type="entry name" value="ANK"/>
    <property type="match status" value="2"/>
</dbReference>
<dbReference type="PANTHER" id="PTHR45854:SF2">
    <property type="entry name" value="ARF-GAP WITH SH3 DOMAIN, ANK REPEAT AND PH DOMAIN-CONTAINING PROTEIN 1"/>
    <property type="match status" value="1"/>
</dbReference>
<dbReference type="InterPro" id="IPR043593">
    <property type="entry name" value="ASAP"/>
</dbReference>
<dbReference type="Proteomes" id="UP001266305">
    <property type="component" value="Unassembled WGS sequence"/>
</dbReference>
<feature type="region of interest" description="Disordered" evidence="2">
    <location>
        <begin position="299"/>
        <end position="331"/>
    </location>
</feature>
<evidence type="ECO:0000256" key="1">
    <source>
        <dbReference type="PROSITE-ProRule" id="PRU00023"/>
    </source>
</evidence>
<evidence type="ECO:0000313" key="4">
    <source>
        <dbReference type="Proteomes" id="UP001266305"/>
    </source>
</evidence>
<dbReference type="SUPFAM" id="SSF48403">
    <property type="entry name" value="Ankyrin repeat"/>
    <property type="match status" value="1"/>
</dbReference>
<dbReference type="PANTHER" id="PTHR45854">
    <property type="entry name" value="ASAP FAMILY MEMBER"/>
    <property type="match status" value="1"/>
</dbReference>
<dbReference type="InterPro" id="IPR036770">
    <property type="entry name" value="Ankyrin_rpt-contain_sf"/>
</dbReference>
<sequence>METEMTVRKEYITAKYVDHRFSRKTCSTSSAKLNELLEAIKSRDLLALIQVYAEGVELMEPLLEPGQELGETALHLAVRTADQTSLHLVDFLVQNCGNLDKQTALGNTVLHYCSMYSKPECLKLLLRSKPTVDIVNQAGETALDIAKRLKATQCEDLAKSGKFNPHVHVEYEWNLRQEEMDESDDDLDDKKPPEVCCLKEQSFPPVLAAMWEMDWRKETGEVAIPEARAAVGADEHLTGVALRGVSEPSPIKKERSPRPQSFCHSSSISPQDKLALPGFSTPRDKQRLSYGAFTNQIFVSTSTDSPTSPTAEAPPLPPRNAGKGTGFEKGS</sequence>
<dbReference type="PROSITE" id="PS50088">
    <property type="entry name" value="ANK_REPEAT"/>
    <property type="match status" value="1"/>
</dbReference>
<feature type="region of interest" description="Disordered" evidence="2">
    <location>
        <begin position="246"/>
        <end position="282"/>
    </location>
</feature>
<dbReference type="Pfam" id="PF12796">
    <property type="entry name" value="Ank_2"/>
    <property type="match status" value="1"/>
</dbReference>
<dbReference type="InterPro" id="IPR002110">
    <property type="entry name" value="Ankyrin_rpt"/>
</dbReference>
<reference evidence="3 4" key="1">
    <citation type="submission" date="2023-05" db="EMBL/GenBank/DDBJ databases">
        <title>B98-5 Cell Line De Novo Hybrid Assembly: An Optical Mapping Approach.</title>
        <authorList>
            <person name="Kananen K."/>
            <person name="Auerbach J.A."/>
            <person name="Kautto E."/>
            <person name="Blachly J.S."/>
        </authorList>
    </citation>
    <scope>NUCLEOTIDE SEQUENCE [LARGE SCALE GENOMIC DNA]</scope>
    <source>
        <strain evidence="3">B95-8</strain>
        <tissue evidence="3">Cell line</tissue>
    </source>
</reference>
<protein>
    <submittedName>
        <fullName evidence="3">Arf-GAP with SH3 domain, ANK repeat and PH domain-containing protein 1</fullName>
    </submittedName>
</protein>
<evidence type="ECO:0000256" key="2">
    <source>
        <dbReference type="SAM" id="MobiDB-lite"/>
    </source>
</evidence>
<dbReference type="Gene3D" id="1.25.40.20">
    <property type="entry name" value="Ankyrin repeat-containing domain"/>
    <property type="match status" value="1"/>
</dbReference>
<accession>A0ABQ9UDH9</accession>
<feature type="compositionally biased region" description="Low complexity" evidence="2">
    <location>
        <begin position="300"/>
        <end position="311"/>
    </location>
</feature>
<keyword evidence="1" id="KW-0040">ANK repeat</keyword>
<feature type="compositionally biased region" description="Polar residues" evidence="2">
    <location>
        <begin position="258"/>
        <end position="270"/>
    </location>
</feature>
<dbReference type="EMBL" id="JASSZA010000013">
    <property type="protein sequence ID" value="KAK2094986.1"/>
    <property type="molecule type" value="Genomic_DNA"/>
</dbReference>
<keyword evidence="4" id="KW-1185">Reference proteome</keyword>
<name>A0ABQ9UDH9_SAGOE</name>
<evidence type="ECO:0000313" key="3">
    <source>
        <dbReference type="EMBL" id="KAK2094986.1"/>
    </source>
</evidence>
<feature type="repeat" description="ANK" evidence="1">
    <location>
        <begin position="69"/>
        <end position="104"/>
    </location>
</feature>
<dbReference type="Gene3D" id="1.25.40.950">
    <property type="match status" value="1"/>
</dbReference>
<proteinExistence type="predicted"/>